<keyword evidence="2" id="KW-0548">Nucleotidyltransferase</keyword>
<protein>
    <recommendedName>
        <fullName evidence="5">DNA polymerase III delta subunit-like C-terminal domain-containing protein</fullName>
    </recommendedName>
</protein>
<evidence type="ECO:0000313" key="6">
    <source>
        <dbReference type="EMBL" id="BDU50470.1"/>
    </source>
</evidence>
<dbReference type="PANTHER" id="PTHR34388">
    <property type="entry name" value="DNA POLYMERASE III SUBUNIT DELTA"/>
    <property type="match status" value="1"/>
</dbReference>
<evidence type="ECO:0000256" key="1">
    <source>
        <dbReference type="ARBA" id="ARBA00022679"/>
    </source>
</evidence>
<dbReference type="Pfam" id="PF21694">
    <property type="entry name" value="DNA_pol3_delta_C"/>
    <property type="match status" value="1"/>
</dbReference>
<evidence type="ECO:0000256" key="3">
    <source>
        <dbReference type="ARBA" id="ARBA00022705"/>
    </source>
</evidence>
<sequence>MLYLVVGDKSREFEYSNLVKKIKEKNSGITEEYFDLSQKEEEKFLQSVSSNSIFGGKKFIILKRAELVKRSDSFFKILKKYSYDNNEVIVDYFDEKKKFSKTALKIAKEIGKVIESYEYKKGEKAISYIKDNLSIDSREAHELMQMIGDNYNTIKNEVEKIKLFLNGEEFEIDKIKNIVSLREEYTIFESIDKLINGKKRVLLDYLNMNPNSYIMFFEMIVRELKLILKLKILENERKIDVRGGYPSFRDKAYLNIKGYFGKMHPYVIFNRLKILKIINEKNLKIELEKLLTIDYKIKSGQSPADIEIKNFIIEFNIGK</sequence>
<keyword evidence="7" id="KW-1185">Reference proteome</keyword>
<dbReference type="NCBIfam" id="TIGR01128">
    <property type="entry name" value="holA"/>
    <property type="match status" value="1"/>
</dbReference>
<dbReference type="Gene3D" id="3.40.50.300">
    <property type="entry name" value="P-loop containing nucleotide triphosphate hydrolases"/>
    <property type="match status" value="1"/>
</dbReference>
<dbReference type="AlphaFoldDB" id="A0AAU9DAX7"/>
<dbReference type="GO" id="GO:0006261">
    <property type="term" value="P:DNA-templated DNA replication"/>
    <property type="evidence" value="ECO:0007669"/>
    <property type="project" value="TreeGrafter"/>
</dbReference>
<dbReference type="KEGG" id="haby:HLVA_10390"/>
<evidence type="ECO:0000256" key="4">
    <source>
        <dbReference type="ARBA" id="ARBA00022932"/>
    </source>
</evidence>
<organism evidence="6 7">
    <name type="scientific">Haliovirga abyssi</name>
    <dbReference type="NCBI Taxonomy" id="2996794"/>
    <lineage>
        <taxon>Bacteria</taxon>
        <taxon>Fusobacteriati</taxon>
        <taxon>Fusobacteriota</taxon>
        <taxon>Fusobacteriia</taxon>
        <taxon>Fusobacteriales</taxon>
        <taxon>Haliovirgaceae</taxon>
        <taxon>Haliovirga</taxon>
    </lineage>
</organism>
<keyword evidence="1" id="KW-0808">Transferase</keyword>
<dbReference type="InterPro" id="IPR005790">
    <property type="entry name" value="DNA_polIII_delta"/>
</dbReference>
<dbReference type="InterPro" id="IPR048466">
    <property type="entry name" value="DNA_pol3_delta-like_C"/>
</dbReference>
<dbReference type="GO" id="GO:0009360">
    <property type="term" value="C:DNA polymerase III complex"/>
    <property type="evidence" value="ECO:0007669"/>
    <property type="project" value="TreeGrafter"/>
</dbReference>
<dbReference type="GO" id="GO:0003887">
    <property type="term" value="F:DNA-directed DNA polymerase activity"/>
    <property type="evidence" value="ECO:0007669"/>
    <property type="project" value="UniProtKB-KW"/>
</dbReference>
<evidence type="ECO:0000313" key="7">
    <source>
        <dbReference type="Proteomes" id="UP001321582"/>
    </source>
</evidence>
<keyword evidence="4" id="KW-0239">DNA-directed DNA polymerase</keyword>
<reference evidence="6 7" key="1">
    <citation type="submission" date="2022-11" db="EMBL/GenBank/DDBJ databases">
        <title>Haliovirga abyssi gen. nov., sp. nov., a mesophilic fermentative bacterium isolated from the Iheya North hydrothermal field and the proposal of Haliovirgaceae fam. nov.</title>
        <authorList>
            <person name="Miyazaki U."/>
            <person name="Tame A."/>
            <person name="Miyazaki J."/>
            <person name="Takai K."/>
            <person name="Sawayama S."/>
            <person name="Kitajima M."/>
            <person name="Okamoto A."/>
            <person name="Nakagawa S."/>
        </authorList>
    </citation>
    <scope>NUCLEOTIDE SEQUENCE [LARGE SCALE GENOMIC DNA]</scope>
    <source>
        <strain evidence="6 7">IC12</strain>
    </source>
</reference>
<evidence type="ECO:0000259" key="5">
    <source>
        <dbReference type="Pfam" id="PF21694"/>
    </source>
</evidence>
<dbReference type="PANTHER" id="PTHR34388:SF1">
    <property type="entry name" value="DNA POLYMERASE III SUBUNIT DELTA"/>
    <property type="match status" value="1"/>
</dbReference>
<dbReference type="InterPro" id="IPR027417">
    <property type="entry name" value="P-loop_NTPase"/>
</dbReference>
<dbReference type="RefSeq" id="WP_307905398.1">
    <property type="nucleotide sequence ID" value="NZ_AP027059.1"/>
</dbReference>
<dbReference type="Gene3D" id="1.20.272.10">
    <property type="match status" value="1"/>
</dbReference>
<name>A0AAU9DAX7_9FUSO</name>
<gene>
    <name evidence="6" type="ORF">HLVA_10390</name>
</gene>
<accession>A0AAU9DAX7</accession>
<evidence type="ECO:0000256" key="2">
    <source>
        <dbReference type="ARBA" id="ARBA00022695"/>
    </source>
</evidence>
<dbReference type="GO" id="GO:0003677">
    <property type="term" value="F:DNA binding"/>
    <property type="evidence" value="ECO:0007669"/>
    <property type="project" value="InterPro"/>
</dbReference>
<proteinExistence type="predicted"/>
<dbReference type="Proteomes" id="UP001321582">
    <property type="component" value="Chromosome"/>
</dbReference>
<dbReference type="EMBL" id="AP027059">
    <property type="protein sequence ID" value="BDU50470.1"/>
    <property type="molecule type" value="Genomic_DNA"/>
</dbReference>
<keyword evidence="3" id="KW-0235">DNA replication</keyword>
<feature type="domain" description="DNA polymerase III delta subunit-like C-terminal" evidence="5">
    <location>
        <begin position="186"/>
        <end position="315"/>
    </location>
</feature>